<gene>
    <name evidence="4" type="ORF">AaE_008956</name>
</gene>
<evidence type="ECO:0000256" key="1">
    <source>
        <dbReference type="ARBA" id="ARBA00022737"/>
    </source>
</evidence>
<keyword evidence="1" id="KW-0677">Repeat</keyword>
<dbReference type="PANTHER" id="PTHR24198">
    <property type="entry name" value="ANKYRIN REPEAT AND PROTEIN KINASE DOMAIN-CONTAINING PROTEIN"/>
    <property type="match status" value="1"/>
</dbReference>
<dbReference type="Pfam" id="PF00023">
    <property type="entry name" value="Ank"/>
    <property type="match status" value="1"/>
</dbReference>
<feature type="repeat" description="ANK" evidence="3">
    <location>
        <begin position="183"/>
        <end position="215"/>
    </location>
</feature>
<sequence>MSFDAPFLRQSLLDAAVEGDLDAVVHTLDEGGASIANLIDSVDAATGLTALHHSCMRGFVEIVCYLVRHGAAVGICDHFRKTPLHHACHFGFTEVVYVLLDCVRVNVEKLYYMNEAKLTCLQTAAARGHVTIVRLLLLHGDVVGGVNTEGETALHLAAQYDQVDAAKLLVSCGANIQHATIATGDTPLHYACRAGAIQVAVFLVSLGQSVHDLNTDVVAQSALQLARQQGHSVLANAILEESKNVRETRSRRDTAIHNESLACFMSAKKAYLDSKASVKAMQVQVVRQRKLEEMEVRFRIAIRAYLKAIRNGEADEHASTALAAFPRLQ</sequence>
<dbReference type="AlphaFoldDB" id="A0A6A5A608"/>
<dbReference type="VEuPathDB" id="FungiDB:H257_10264"/>
<evidence type="ECO:0000313" key="4">
    <source>
        <dbReference type="EMBL" id="KAF0737133.1"/>
    </source>
</evidence>
<keyword evidence="2 3" id="KW-0040">ANK repeat</keyword>
<dbReference type="PROSITE" id="PS50297">
    <property type="entry name" value="ANK_REP_REGION"/>
    <property type="match status" value="3"/>
</dbReference>
<dbReference type="SUPFAM" id="SSF48403">
    <property type="entry name" value="Ankyrin repeat"/>
    <property type="match status" value="1"/>
</dbReference>
<dbReference type="Gene3D" id="1.25.40.20">
    <property type="entry name" value="Ankyrin repeat-containing domain"/>
    <property type="match status" value="2"/>
</dbReference>
<dbReference type="InterPro" id="IPR036770">
    <property type="entry name" value="Ankyrin_rpt-contain_sf"/>
</dbReference>
<accession>A0A6A5A608</accession>
<dbReference type="InterPro" id="IPR002110">
    <property type="entry name" value="Ankyrin_rpt"/>
</dbReference>
<dbReference type="SMART" id="SM00248">
    <property type="entry name" value="ANK"/>
    <property type="match status" value="7"/>
</dbReference>
<protein>
    <submittedName>
        <fullName evidence="4">Uncharacterized protein</fullName>
    </submittedName>
</protein>
<dbReference type="PANTHER" id="PTHR24198:SF165">
    <property type="entry name" value="ANKYRIN REPEAT-CONTAINING PROTEIN-RELATED"/>
    <property type="match status" value="1"/>
</dbReference>
<comment type="caution">
    <text evidence="4">The sequence shown here is derived from an EMBL/GenBank/DDBJ whole genome shotgun (WGS) entry which is preliminary data.</text>
</comment>
<reference evidence="4 5" key="1">
    <citation type="submission" date="2019-06" db="EMBL/GenBank/DDBJ databases">
        <title>Genomics analysis of Aphanomyces spp. identifies a new class of oomycete effector associated with host adaptation.</title>
        <authorList>
            <person name="Gaulin E."/>
        </authorList>
    </citation>
    <scope>NUCLEOTIDE SEQUENCE [LARGE SCALE GENOMIC DNA]</scope>
    <source>
        <strain evidence="4 5">E</strain>
    </source>
</reference>
<feature type="repeat" description="ANK" evidence="3">
    <location>
        <begin position="149"/>
        <end position="181"/>
    </location>
</feature>
<name>A0A6A5A608_APHAT</name>
<feature type="repeat" description="ANK" evidence="3">
    <location>
        <begin position="46"/>
        <end position="78"/>
    </location>
</feature>
<organism evidence="4 5">
    <name type="scientific">Aphanomyces astaci</name>
    <name type="common">Crayfish plague agent</name>
    <dbReference type="NCBI Taxonomy" id="112090"/>
    <lineage>
        <taxon>Eukaryota</taxon>
        <taxon>Sar</taxon>
        <taxon>Stramenopiles</taxon>
        <taxon>Oomycota</taxon>
        <taxon>Saprolegniomycetes</taxon>
        <taxon>Saprolegniales</taxon>
        <taxon>Verrucalvaceae</taxon>
        <taxon>Aphanomyces</taxon>
    </lineage>
</organism>
<dbReference type="Proteomes" id="UP000469452">
    <property type="component" value="Unassembled WGS sequence"/>
</dbReference>
<proteinExistence type="predicted"/>
<dbReference type="EMBL" id="VJMI01014803">
    <property type="protein sequence ID" value="KAF0737133.1"/>
    <property type="molecule type" value="Genomic_DNA"/>
</dbReference>
<dbReference type="PROSITE" id="PS50088">
    <property type="entry name" value="ANK_REPEAT"/>
    <property type="match status" value="3"/>
</dbReference>
<evidence type="ECO:0000256" key="3">
    <source>
        <dbReference type="PROSITE-ProRule" id="PRU00023"/>
    </source>
</evidence>
<evidence type="ECO:0000313" key="5">
    <source>
        <dbReference type="Proteomes" id="UP000469452"/>
    </source>
</evidence>
<dbReference type="Pfam" id="PF12796">
    <property type="entry name" value="Ank_2"/>
    <property type="match status" value="2"/>
</dbReference>
<evidence type="ECO:0000256" key="2">
    <source>
        <dbReference type="ARBA" id="ARBA00023043"/>
    </source>
</evidence>